<proteinExistence type="predicted"/>
<dbReference type="AlphaFoldDB" id="A0A2J8J124"/>
<comment type="caution">
    <text evidence="1">The sequence shown here is derived from an EMBL/GenBank/DDBJ whole genome shotgun (WGS) entry which is preliminary data.</text>
</comment>
<evidence type="ECO:0000313" key="2">
    <source>
        <dbReference type="Proteomes" id="UP000236370"/>
    </source>
</evidence>
<dbReference type="Proteomes" id="UP000236370">
    <property type="component" value="Unassembled WGS sequence"/>
</dbReference>
<organism evidence="1 2">
    <name type="scientific">Pan troglodytes</name>
    <name type="common">Chimpanzee</name>
    <dbReference type="NCBI Taxonomy" id="9598"/>
    <lineage>
        <taxon>Eukaryota</taxon>
        <taxon>Metazoa</taxon>
        <taxon>Chordata</taxon>
        <taxon>Craniata</taxon>
        <taxon>Vertebrata</taxon>
        <taxon>Euteleostomi</taxon>
        <taxon>Mammalia</taxon>
        <taxon>Eutheria</taxon>
        <taxon>Euarchontoglires</taxon>
        <taxon>Primates</taxon>
        <taxon>Haplorrhini</taxon>
        <taxon>Catarrhini</taxon>
        <taxon>Hominidae</taxon>
        <taxon>Pan</taxon>
    </lineage>
</organism>
<reference evidence="1 2" key="1">
    <citation type="submission" date="2017-12" db="EMBL/GenBank/DDBJ databases">
        <title>High-resolution comparative analysis of great ape genomes.</title>
        <authorList>
            <person name="Pollen A."/>
            <person name="Hastie A."/>
            <person name="Hormozdiari F."/>
            <person name="Dougherty M."/>
            <person name="Liu R."/>
            <person name="Chaisson M."/>
            <person name="Hoppe E."/>
            <person name="Hill C."/>
            <person name="Pang A."/>
            <person name="Hillier L."/>
            <person name="Baker C."/>
            <person name="Armstrong J."/>
            <person name="Shendure J."/>
            <person name="Paten B."/>
            <person name="Wilson R."/>
            <person name="Chao H."/>
            <person name="Schneider V."/>
            <person name="Ventura M."/>
            <person name="Kronenberg Z."/>
            <person name="Murali S."/>
            <person name="Gordon D."/>
            <person name="Cantsilieris S."/>
            <person name="Munson K."/>
            <person name="Nelson B."/>
            <person name="Raja A."/>
            <person name="Underwood J."/>
            <person name="Diekhans M."/>
            <person name="Fiddes I."/>
            <person name="Haussler D."/>
            <person name="Eichler E."/>
        </authorList>
    </citation>
    <scope>NUCLEOTIDE SEQUENCE [LARGE SCALE GENOMIC DNA]</scope>
    <source>
        <strain evidence="1">Yerkes chimp pedigree #C0471</strain>
    </source>
</reference>
<evidence type="ECO:0000313" key="1">
    <source>
        <dbReference type="EMBL" id="PNI16467.1"/>
    </source>
</evidence>
<sequence>MSGFNFGGTGAPTGGFTFGTAKTATTTPATGFSFSTSGTGGFNFGAPFQPATSTPSTGLFSLTTQTPATQTTGFTFGTATLASGGTGFSLGIGASKLNLSNTAATPAMANPSGFGLGSSNLTNAISSTVTSSQG</sequence>
<accession>A0A2J8J124</accession>
<feature type="non-terminal residue" evidence="1">
    <location>
        <position position="134"/>
    </location>
</feature>
<dbReference type="EMBL" id="NBAG03000541">
    <property type="protein sequence ID" value="PNI16467.1"/>
    <property type="molecule type" value="Genomic_DNA"/>
</dbReference>
<protein>
    <submittedName>
        <fullName evidence="1">NUP62 isoform 8</fullName>
    </submittedName>
</protein>
<gene>
    <name evidence="1" type="ORF">CK820_G0051512</name>
</gene>
<name>A0A2J8J124_PANTR</name>